<evidence type="ECO:0000313" key="3">
    <source>
        <dbReference type="Proteomes" id="UP000268230"/>
    </source>
</evidence>
<accession>A0A3S8UJD4</accession>
<dbReference type="SUPFAM" id="SSF53850">
    <property type="entry name" value="Periplasmic binding protein-like II"/>
    <property type="match status" value="1"/>
</dbReference>
<name>A0A3S8UJD4_9PSED</name>
<proteinExistence type="predicted"/>
<dbReference type="OrthoDB" id="9780180at2"/>
<evidence type="ECO:0000256" key="1">
    <source>
        <dbReference type="SAM" id="SignalP"/>
    </source>
</evidence>
<evidence type="ECO:0000313" key="2">
    <source>
        <dbReference type="EMBL" id="AZL68391.1"/>
    </source>
</evidence>
<dbReference type="EMBL" id="CP034338">
    <property type="protein sequence ID" value="AZL68391.1"/>
    <property type="molecule type" value="Genomic_DNA"/>
</dbReference>
<feature type="chain" id="PRO_5019111227" evidence="1">
    <location>
        <begin position="24"/>
        <end position="359"/>
    </location>
</feature>
<dbReference type="Gene3D" id="3.40.190.10">
    <property type="entry name" value="Periplasmic binding protein-like II"/>
    <property type="match status" value="2"/>
</dbReference>
<keyword evidence="1" id="KW-0732">Signal</keyword>
<gene>
    <name evidence="2" type="ORF">EJA05_11945</name>
</gene>
<dbReference type="PANTHER" id="PTHR30024:SF21">
    <property type="entry name" value="ABC TRANSPORTER SUBSTRATE-BINDING PROTEIN"/>
    <property type="match status" value="1"/>
</dbReference>
<dbReference type="CDD" id="cd13555">
    <property type="entry name" value="PBP2_sulfate_ester_like"/>
    <property type="match status" value="1"/>
</dbReference>
<dbReference type="AlphaFoldDB" id="A0A3S8UJD4"/>
<protein>
    <submittedName>
        <fullName evidence="2">Nitrate ABC transporter substrate-binding protein</fullName>
    </submittedName>
</protein>
<dbReference type="KEGG" id="pory:EJA05_11945"/>
<dbReference type="PANTHER" id="PTHR30024">
    <property type="entry name" value="ALIPHATIC SULFONATES-BINDING PROTEIN-RELATED"/>
    <property type="match status" value="1"/>
</dbReference>
<organism evidence="2 3">
    <name type="scientific">Pseudomonas entomophila</name>
    <dbReference type="NCBI Taxonomy" id="312306"/>
    <lineage>
        <taxon>Bacteria</taxon>
        <taxon>Pseudomonadati</taxon>
        <taxon>Pseudomonadota</taxon>
        <taxon>Gammaproteobacteria</taxon>
        <taxon>Pseudomonadales</taxon>
        <taxon>Pseudomonadaceae</taxon>
        <taxon>Pseudomonas</taxon>
    </lineage>
</organism>
<dbReference type="Pfam" id="PF12974">
    <property type="entry name" value="Phosphonate-bd"/>
    <property type="match status" value="1"/>
</dbReference>
<sequence>MLTFYRNGLLALASLICALPLQAEPLVPVRIAIVSFTQGGQPVFGGIAGRVVEEGWLQQALRERGAELQWQALPHANAGPQINEGFANGSLDFAVRGDLPSVIALAGGVPGKLVVPGGNGDNVYLVVPAHSSATTVEDLKGKRLALHRGRPWEFAFSQFLASKGLSLADFKISNLNPQVGAAAVSAGKVDAAVLLSESYLLEDKQVAKVIWSTKQGSNDWRLVSDLWATDRFVNDHADLTQLVANAWVRAAGWIAQEQNADAFYRYASRAGTPESVLRRESQGDPVPWAQRWAPKTDAQLLAHYNALSQYALDNKLVRAKVDIAPALATHFTRQALLEQNLQHTWPALDTAQNATGVTP</sequence>
<feature type="signal peptide" evidence="1">
    <location>
        <begin position="1"/>
        <end position="23"/>
    </location>
</feature>
<reference evidence="2 3" key="1">
    <citation type="submission" date="2018-12" db="EMBL/GenBank/DDBJ databases">
        <authorList>
            <person name="Li S."/>
            <person name="Yang R."/>
            <person name="Chen G."/>
            <person name="Zou L."/>
            <person name="Zhang C."/>
            <person name="Chen Y."/>
            <person name="Liu Z."/>
            <person name="Li Y."/>
            <person name="Yan Y."/>
            <person name="Huang M."/>
            <person name="Chen T."/>
        </authorList>
    </citation>
    <scope>NUCLEOTIDE SEQUENCE [LARGE SCALE GENOMIC DNA]</scope>
    <source>
        <strain evidence="2 3">1257</strain>
    </source>
</reference>
<dbReference type="Proteomes" id="UP000268230">
    <property type="component" value="Chromosome"/>
</dbReference>